<dbReference type="EMBL" id="ML975351">
    <property type="protein sequence ID" value="KAF1831890.1"/>
    <property type="molecule type" value="Genomic_DNA"/>
</dbReference>
<keyword evidence="3" id="KW-1185">Reference proteome</keyword>
<organism evidence="2 3">
    <name type="scientific">Decorospora gaudefroyi</name>
    <dbReference type="NCBI Taxonomy" id="184978"/>
    <lineage>
        <taxon>Eukaryota</taxon>
        <taxon>Fungi</taxon>
        <taxon>Dikarya</taxon>
        <taxon>Ascomycota</taxon>
        <taxon>Pezizomycotina</taxon>
        <taxon>Dothideomycetes</taxon>
        <taxon>Pleosporomycetidae</taxon>
        <taxon>Pleosporales</taxon>
        <taxon>Pleosporineae</taxon>
        <taxon>Pleosporaceae</taxon>
        <taxon>Decorospora</taxon>
    </lineage>
</organism>
<reference evidence="2" key="1">
    <citation type="submission" date="2020-01" db="EMBL/GenBank/DDBJ databases">
        <authorList>
            <consortium name="DOE Joint Genome Institute"/>
            <person name="Haridas S."/>
            <person name="Albert R."/>
            <person name="Binder M."/>
            <person name="Bloem J."/>
            <person name="Labutti K."/>
            <person name="Salamov A."/>
            <person name="Andreopoulos B."/>
            <person name="Baker S.E."/>
            <person name="Barry K."/>
            <person name="Bills G."/>
            <person name="Bluhm B.H."/>
            <person name="Cannon C."/>
            <person name="Castanera R."/>
            <person name="Culley D.E."/>
            <person name="Daum C."/>
            <person name="Ezra D."/>
            <person name="Gonzalez J.B."/>
            <person name="Henrissat B."/>
            <person name="Kuo A."/>
            <person name="Liang C."/>
            <person name="Lipzen A."/>
            <person name="Lutzoni F."/>
            <person name="Magnuson J."/>
            <person name="Mondo S."/>
            <person name="Nolan M."/>
            <person name="Ohm R."/>
            <person name="Pangilinan J."/>
            <person name="Park H.-J."/>
            <person name="Ramirez L."/>
            <person name="Alfaro M."/>
            <person name="Sun H."/>
            <person name="Tritt A."/>
            <person name="Yoshinaga Y."/>
            <person name="Zwiers L.-H."/>
            <person name="Turgeon B.G."/>
            <person name="Goodwin S.B."/>
            <person name="Spatafora J.W."/>
            <person name="Crous P.W."/>
            <person name="Grigoriev I.V."/>
        </authorList>
    </citation>
    <scope>NUCLEOTIDE SEQUENCE</scope>
    <source>
        <strain evidence="2">P77</strain>
    </source>
</reference>
<proteinExistence type="predicted"/>
<feature type="compositionally biased region" description="Polar residues" evidence="1">
    <location>
        <begin position="84"/>
        <end position="93"/>
    </location>
</feature>
<gene>
    <name evidence="2" type="ORF">BDW02DRAFT_27150</name>
</gene>
<dbReference type="Proteomes" id="UP000800040">
    <property type="component" value="Unassembled WGS sequence"/>
</dbReference>
<sequence>MRTPERSSPQSAATEAPSKSTPLPVLHENTEPRSPISPSPRWRSGSSLWLMSLMSTPERASPSPPPKWDTVRSTRSTTTPITPQRNASPLSSWSKCDSDHTTLFSMSPFVAPHSEASVHSVNHAEAMKDLLTPPDTPPKHDKHSPFLSTPYAPNEPTTWPTVRLPFHMSRGCSTPTHVDEMLIYVHYKDAGARMLRYLLVEAIDEMDTEEEKSGIERMAFLCWPFNVTKDGRWKPVSGLTEGEMKVWKERMEHQGEASGTGDVVWGEDAEA</sequence>
<evidence type="ECO:0000313" key="2">
    <source>
        <dbReference type="EMBL" id="KAF1831890.1"/>
    </source>
</evidence>
<name>A0A6A5K686_9PLEO</name>
<dbReference type="OrthoDB" id="3796112at2759"/>
<evidence type="ECO:0000313" key="3">
    <source>
        <dbReference type="Proteomes" id="UP000800040"/>
    </source>
</evidence>
<feature type="region of interest" description="Disordered" evidence="1">
    <location>
        <begin position="252"/>
        <end position="271"/>
    </location>
</feature>
<protein>
    <submittedName>
        <fullName evidence="2">Uncharacterized protein</fullName>
    </submittedName>
</protein>
<evidence type="ECO:0000256" key="1">
    <source>
        <dbReference type="SAM" id="MobiDB-lite"/>
    </source>
</evidence>
<feature type="compositionally biased region" description="Low complexity" evidence="1">
    <location>
        <begin position="71"/>
        <end position="83"/>
    </location>
</feature>
<feature type="compositionally biased region" description="Polar residues" evidence="1">
    <location>
        <begin position="1"/>
        <end position="21"/>
    </location>
</feature>
<accession>A0A6A5K686</accession>
<feature type="compositionally biased region" description="Low complexity" evidence="1">
    <location>
        <begin position="32"/>
        <end position="55"/>
    </location>
</feature>
<dbReference type="AlphaFoldDB" id="A0A6A5K686"/>
<feature type="region of interest" description="Disordered" evidence="1">
    <location>
        <begin position="1"/>
        <end position="93"/>
    </location>
</feature>